<dbReference type="RefSeq" id="WP_344127742.1">
    <property type="nucleotide sequence ID" value="NZ_BAAALT010000036.1"/>
</dbReference>
<keyword evidence="2" id="KW-1185">Reference proteome</keyword>
<comment type="caution">
    <text evidence="1">The sequence shown here is derived from an EMBL/GenBank/DDBJ whole genome shotgun (WGS) entry which is preliminary data.</text>
</comment>
<name>A0ABP4XY20_9ACTN</name>
<organism evidence="1 2">
    <name type="scientific">Luedemannella flava</name>
    <dbReference type="NCBI Taxonomy" id="349316"/>
    <lineage>
        <taxon>Bacteria</taxon>
        <taxon>Bacillati</taxon>
        <taxon>Actinomycetota</taxon>
        <taxon>Actinomycetes</taxon>
        <taxon>Micromonosporales</taxon>
        <taxon>Micromonosporaceae</taxon>
        <taxon>Luedemannella</taxon>
    </lineage>
</organism>
<evidence type="ECO:0000313" key="1">
    <source>
        <dbReference type="EMBL" id="GAA1794316.1"/>
    </source>
</evidence>
<protein>
    <submittedName>
        <fullName evidence="1">Uncharacterized protein</fullName>
    </submittedName>
</protein>
<proteinExistence type="predicted"/>
<dbReference type="Proteomes" id="UP001500218">
    <property type="component" value="Unassembled WGS sequence"/>
</dbReference>
<reference evidence="2" key="1">
    <citation type="journal article" date="2019" name="Int. J. Syst. Evol. Microbiol.">
        <title>The Global Catalogue of Microorganisms (GCM) 10K type strain sequencing project: providing services to taxonomists for standard genome sequencing and annotation.</title>
        <authorList>
            <consortium name="The Broad Institute Genomics Platform"/>
            <consortium name="The Broad Institute Genome Sequencing Center for Infectious Disease"/>
            <person name="Wu L."/>
            <person name="Ma J."/>
        </authorList>
    </citation>
    <scope>NUCLEOTIDE SEQUENCE [LARGE SCALE GENOMIC DNA]</scope>
    <source>
        <strain evidence="2">JCM 13250</strain>
    </source>
</reference>
<gene>
    <name evidence="1" type="ORF">GCM10009682_15130</name>
</gene>
<accession>A0ABP4XY20</accession>
<sequence>MNEEGPFYLDRFLYCHAPMWAVIDRRGRRYRCKVCNQSIDALAAEVEVWEQATAERPELGFWGTPYEERAARLTGVLRWARRLDTGGYVLRWIGSLGWADS</sequence>
<evidence type="ECO:0000313" key="2">
    <source>
        <dbReference type="Proteomes" id="UP001500218"/>
    </source>
</evidence>
<dbReference type="EMBL" id="BAAALT010000036">
    <property type="protein sequence ID" value="GAA1794316.1"/>
    <property type="molecule type" value="Genomic_DNA"/>
</dbReference>